<sequence>MDVREMGSVRWVLKGRGGAWRRWVVRDEEEMMMGCCVREMAAQGALGSASRSGRDETDPFLRHPMQKKTRIPTRDPTEVRVACLTLQQFGSKVVYGGRGHTQQRRRAHETLDQESCEGKRYVPNHVAIQLGGRVQRQGPHATKA</sequence>
<gene>
    <name evidence="1" type="ORF">MRB53_006039</name>
</gene>
<organism evidence="1 2">
    <name type="scientific">Persea americana</name>
    <name type="common">Avocado</name>
    <dbReference type="NCBI Taxonomy" id="3435"/>
    <lineage>
        <taxon>Eukaryota</taxon>
        <taxon>Viridiplantae</taxon>
        <taxon>Streptophyta</taxon>
        <taxon>Embryophyta</taxon>
        <taxon>Tracheophyta</taxon>
        <taxon>Spermatophyta</taxon>
        <taxon>Magnoliopsida</taxon>
        <taxon>Magnoliidae</taxon>
        <taxon>Laurales</taxon>
        <taxon>Lauraceae</taxon>
        <taxon>Persea</taxon>
    </lineage>
</organism>
<evidence type="ECO:0000313" key="2">
    <source>
        <dbReference type="Proteomes" id="UP001234297"/>
    </source>
</evidence>
<keyword evidence="2" id="KW-1185">Reference proteome</keyword>
<dbReference type="EMBL" id="CM056810">
    <property type="protein sequence ID" value="KAJ8644291.1"/>
    <property type="molecule type" value="Genomic_DNA"/>
</dbReference>
<reference evidence="1 2" key="1">
    <citation type="journal article" date="2022" name="Hortic Res">
        <title>A haplotype resolved chromosomal level avocado genome allows analysis of novel avocado genes.</title>
        <authorList>
            <person name="Nath O."/>
            <person name="Fletcher S.J."/>
            <person name="Hayward A."/>
            <person name="Shaw L.M."/>
            <person name="Masouleh A.K."/>
            <person name="Furtado A."/>
            <person name="Henry R.J."/>
            <person name="Mitter N."/>
        </authorList>
    </citation>
    <scope>NUCLEOTIDE SEQUENCE [LARGE SCALE GENOMIC DNA]</scope>
    <source>
        <strain evidence="2">cv. Hass</strain>
    </source>
</reference>
<evidence type="ECO:0000313" key="1">
    <source>
        <dbReference type="EMBL" id="KAJ8644291.1"/>
    </source>
</evidence>
<proteinExistence type="predicted"/>
<protein>
    <submittedName>
        <fullName evidence="1">Uncharacterized protein</fullName>
    </submittedName>
</protein>
<name>A0ACC2MET3_PERAE</name>
<accession>A0ACC2MET3</accession>
<dbReference type="Proteomes" id="UP001234297">
    <property type="component" value="Chromosome 2"/>
</dbReference>
<comment type="caution">
    <text evidence="1">The sequence shown here is derived from an EMBL/GenBank/DDBJ whole genome shotgun (WGS) entry which is preliminary data.</text>
</comment>